<gene>
    <name evidence="5" type="ORF">ACFFRI_09685</name>
</gene>
<evidence type="ECO:0000256" key="2">
    <source>
        <dbReference type="ARBA" id="ARBA00022670"/>
    </source>
</evidence>
<keyword evidence="3" id="KW-0378">Hydrolase</keyword>
<name>A0ABV5K9A5_9ACTN</name>
<evidence type="ECO:0000256" key="4">
    <source>
        <dbReference type="ARBA" id="ARBA00022825"/>
    </source>
</evidence>
<reference evidence="5 6" key="1">
    <citation type="submission" date="2024-09" db="EMBL/GenBank/DDBJ databases">
        <authorList>
            <person name="Sun Q."/>
            <person name="Mori K."/>
        </authorList>
    </citation>
    <scope>NUCLEOTIDE SEQUENCE [LARGE SCALE GENOMIC DNA]</scope>
    <source>
        <strain evidence="5 6">JCM 9626</strain>
    </source>
</reference>
<organism evidence="5 6">
    <name type="scientific">Nocardioides plantarum</name>
    <dbReference type="NCBI Taxonomy" id="29299"/>
    <lineage>
        <taxon>Bacteria</taxon>
        <taxon>Bacillati</taxon>
        <taxon>Actinomycetota</taxon>
        <taxon>Actinomycetes</taxon>
        <taxon>Propionibacteriales</taxon>
        <taxon>Nocardioidaceae</taxon>
        <taxon>Nocardioides</taxon>
    </lineage>
</organism>
<dbReference type="Pfam" id="PF03575">
    <property type="entry name" value="Peptidase_S51"/>
    <property type="match status" value="1"/>
</dbReference>
<dbReference type="RefSeq" id="WP_140008038.1">
    <property type="nucleotide sequence ID" value="NZ_JBHMDG010000012.1"/>
</dbReference>
<sequence>MPADAPTILATSGGIDYGVRTRWSVGALTHHAVELSGVTGRAPRVCYLGTASGDSAEGIHNFYDMAVEEGWHGSHLQLFMMPNVPDLTEHLLAQDVVWVFGGSVAGLLAMWELHGVGEAMRAAWEAGVVLTGVSAGSICWHLGGTTDSFGPDLRPITNGLGFLPYSNGVHYDSEEQRRPLFQSLIGSGALPAGYATDDGAGVLYRGTEMVEALSERAGASAYFVERGPNGTAVETTLETRLLR</sequence>
<dbReference type="Gene3D" id="3.40.50.880">
    <property type="match status" value="1"/>
</dbReference>
<evidence type="ECO:0000313" key="5">
    <source>
        <dbReference type="EMBL" id="MFB9313313.1"/>
    </source>
</evidence>
<protein>
    <submittedName>
        <fullName evidence="5">Type 1 glutamine amidotransferase-like domain-containing protein</fullName>
    </submittedName>
</protein>
<dbReference type="EMBL" id="JBHMDG010000012">
    <property type="protein sequence ID" value="MFB9313313.1"/>
    <property type="molecule type" value="Genomic_DNA"/>
</dbReference>
<dbReference type="InterPro" id="IPR005320">
    <property type="entry name" value="Peptidase_S51"/>
</dbReference>
<accession>A0ABV5K9A5</accession>
<dbReference type="PANTHER" id="PTHR20842">
    <property type="entry name" value="PROTEASE S51 ALPHA-ASPARTYL DIPEPTIDASE"/>
    <property type="match status" value="1"/>
</dbReference>
<evidence type="ECO:0000313" key="6">
    <source>
        <dbReference type="Proteomes" id="UP001589750"/>
    </source>
</evidence>
<dbReference type="PANTHER" id="PTHR20842:SF0">
    <property type="entry name" value="ALPHA-ASPARTYL DIPEPTIDASE"/>
    <property type="match status" value="1"/>
</dbReference>
<keyword evidence="4" id="KW-0720">Serine protease</keyword>
<dbReference type="InterPro" id="IPR029062">
    <property type="entry name" value="Class_I_gatase-like"/>
</dbReference>
<evidence type="ECO:0000256" key="3">
    <source>
        <dbReference type="ARBA" id="ARBA00022801"/>
    </source>
</evidence>
<dbReference type="CDD" id="cd03146">
    <property type="entry name" value="GAT1_Peptidase_E"/>
    <property type="match status" value="1"/>
</dbReference>
<keyword evidence="6" id="KW-1185">Reference proteome</keyword>
<keyword evidence="2" id="KW-0645">Protease</keyword>
<dbReference type="SUPFAM" id="SSF52317">
    <property type="entry name" value="Class I glutamine amidotransferase-like"/>
    <property type="match status" value="1"/>
</dbReference>
<comment type="similarity">
    <text evidence="1">Belongs to the peptidase S51 family.</text>
</comment>
<dbReference type="Proteomes" id="UP001589750">
    <property type="component" value="Unassembled WGS sequence"/>
</dbReference>
<evidence type="ECO:0000256" key="1">
    <source>
        <dbReference type="ARBA" id="ARBA00006534"/>
    </source>
</evidence>
<comment type="caution">
    <text evidence="5">The sequence shown here is derived from an EMBL/GenBank/DDBJ whole genome shotgun (WGS) entry which is preliminary data.</text>
</comment>
<proteinExistence type="inferred from homology"/>